<protein>
    <recommendedName>
        <fullName evidence="3">Squalene cyclase C-terminal domain-containing protein</fullName>
    </recommendedName>
</protein>
<evidence type="ECO:0008006" key="3">
    <source>
        <dbReference type="Google" id="ProtNLM"/>
    </source>
</evidence>
<dbReference type="CDD" id="cd00688">
    <property type="entry name" value="ISOPREN_C2_like"/>
    <property type="match status" value="1"/>
</dbReference>
<dbReference type="STRING" id="70996.SE18_22785"/>
<dbReference type="RefSeq" id="WP_054536760.1">
    <property type="nucleotide sequence ID" value="NZ_LGKP01000035.1"/>
</dbReference>
<organism evidence="1 2">
    <name type="scientific">Herpetosiphon geysericola</name>
    <dbReference type="NCBI Taxonomy" id="70996"/>
    <lineage>
        <taxon>Bacteria</taxon>
        <taxon>Bacillati</taxon>
        <taxon>Chloroflexota</taxon>
        <taxon>Chloroflexia</taxon>
        <taxon>Herpetosiphonales</taxon>
        <taxon>Herpetosiphonaceae</taxon>
        <taxon>Herpetosiphon</taxon>
    </lineage>
</organism>
<dbReference type="AlphaFoldDB" id="A0A0P6XY85"/>
<dbReference type="Proteomes" id="UP000050277">
    <property type="component" value="Unassembled WGS sequence"/>
</dbReference>
<proteinExistence type="predicted"/>
<dbReference type="OrthoDB" id="9758578at2"/>
<evidence type="ECO:0000313" key="2">
    <source>
        <dbReference type="Proteomes" id="UP000050277"/>
    </source>
</evidence>
<dbReference type="Gene3D" id="1.50.10.20">
    <property type="match status" value="1"/>
</dbReference>
<dbReference type="InterPro" id="IPR008930">
    <property type="entry name" value="Terpenoid_cyclase/PrenylTrfase"/>
</dbReference>
<accession>A0A0P6XY85</accession>
<sequence>MRIPEAIQWIEQSGNVLAQAKITHMLEATPADEELLDQLAALQNDDGGFPLNGVAGRPSTLNDSCNIIRHFVELEASDHPAVVAASRFILDAQSPRGWWRESSNLAMYSPPLWMDSESDAALIFTTAVCSASLALLDNPEVNVAADKANTWLLGQIANNGLLPGFRVEATGWAMLAAVLLGHRESRPVKRMLGGLGDLISNDWDAPSLAVMLNAAGIARIPRMTRAVTQAINVLRNLQQPNGAWLNEDGLPDPLLTAWIVRIVRRFGLR</sequence>
<name>A0A0P6XY85_9CHLR</name>
<dbReference type="SUPFAM" id="SSF48239">
    <property type="entry name" value="Terpenoid cyclases/Protein prenyltransferases"/>
    <property type="match status" value="2"/>
</dbReference>
<keyword evidence="2" id="KW-1185">Reference proteome</keyword>
<reference evidence="1 2" key="1">
    <citation type="submission" date="2015-07" db="EMBL/GenBank/DDBJ databases">
        <title>Whole genome sequence of Herpetosiphon geysericola DSM 7119.</title>
        <authorList>
            <person name="Hemp J."/>
            <person name="Ward L.M."/>
            <person name="Pace L.A."/>
            <person name="Fischer W.W."/>
        </authorList>
    </citation>
    <scope>NUCLEOTIDE SEQUENCE [LARGE SCALE GENOMIC DNA]</scope>
    <source>
        <strain evidence="1 2">DSM 7119</strain>
    </source>
</reference>
<gene>
    <name evidence="1" type="ORF">SE18_22785</name>
</gene>
<dbReference type="EMBL" id="LGKP01000035">
    <property type="protein sequence ID" value="KPL81460.1"/>
    <property type="molecule type" value="Genomic_DNA"/>
</dbReference>
<evidence type="ECO:0000313" key="1">
    <source>
        <dbReference type="EMBL" id="KPL81460.1"/>
    </source>
</evidence>
<comment type="caution">
    <text evidence="1">The sequence shown here is derived from an EMBL/GenBank/DDBJ whole genome shotgun (WGS) entry which is preliminary data.</text>
</comment>